<gene>
    <name evidence="1" type="ORF">ATK30_6859</name>
</gene>
<dbReference type="EMBL" id="PJMY01000003">
    <property type="protein sequence ID" value="PKV95926.1"/>
    <property type="molecule type" value="Genomic_DNA"/>
</dbReference>
<dbReference type="SUPFAM" id="SSF53955">
    <property type="entry name" value="Lysozyme-like"/>
    <property type="match status" value="1"/>
</dbReference>
<evidence type="ECO:0008006" key="3">
    <source>
        <dbReference type="Google" id="ProtNLM"/>
    </source>
</evidence>
<dbReference type="Proteomes" id="UP000233750">
    <property type="component" value="Unassembled WGS sequence"/>
</dbReference>
<organism evidence="1 2">
    <name type="scientific">Amycolatopsis echigonensis</name>
    <dbReference type="NCBI Taxonomy" id="2576905"/>
    <lineage>
        <taxon>Bacteria</taxon>
        <taxon>Bacillati</taxon>
        <taxon>Actinomycetota</taxon>
        <taxon>Actinomycetes</taxon>
        <taxon>Pseudonocardiales</taxon>
        <taxon>Pseudonocardiaceae</taxon>
        <taxon>Amycolatopsis</taxon>
    </lineage>
</organism>
<sequence length="1453" mass="151000">MPDGEEFKIASAFVEVHLRDETDGEAVKIRTKIEDDKPIDLKTWLRDPENVELIRAKIEEGRPVKLPVDADTKQAQKALKDLTDSVDKSTASSNSNMKGMFASAAAGWTALGSLVAGPLVAGGLAVVAGGFAAIAVAAEKSSPQVQQAFATMKTEGVDLLKNGFSSLTPVIVSSMGTVTNGIRQMGPSIQAISTALGPFLTTLTGSLVKAAQTTLPLFTQALGSAQPVAKALGAGIVDLSTGLGQFLAHLDFSQASTGLQALLSDVGRLLPVVAGLVNAVMPFANALLTSVIPAVTHLAGDLTGDLAPALHLIGATVSALAPLLDFMAGPTASVLVGVAAFKTLQGATNTLLPIFNTLSTGASNFASKALGMVGASNSSVGSFTLLTNAAKQQAVAAAESALTTARQTAMQQQANLATVEAAVNNGTLTLTEEELAAARAVATEATAAEAEASTALAAATRASSFAFGPVGIALGALAGVVALFAGNTDKATPSTENFTQQLNQLAVATPAAQQGIIASDPKLADYINKMTAAGVSVNTLTQALNGNGSAQQQVLSKIQGTIDAFGKQSVTVEGTTSNVTKAIKDWASADPKFDSTLDPQVQKAVKQFRDLQSTLDGVKGSFAESAAAQQAAASASAQAVGITAAQQNAAVDIAHKYGLSVDAVVTAFEHMPKAGEDGAQGVMEISAAFADGEVKLLNAEQSVTDYFKNLRKSADQANQGLASAQHSYEQSVTAVSDAERSAAQSAKAVTTAREGVATATRAVADAVHSYGNAQHSVEQAQQGVIDAENGVITAENNLAKAQDAERQAQVNLTAARKAAGDQLRSLHLQLNDQLAAEQRAQMKLFDQTRTSAAAGVTKDNAAAILAQPLTAQNEALQQSALDLIDAENSLADTMNTGKNLREQVAAADKAGVEGSQQVISAQQALKSAQEQVVSSQQALVKSHQAVEQAVYSLEQANYALGKAQQAIVDSQAGVVKANDAVKDAVYNEKKARDAVKDAIFNEQQALFALKQAQDTARQANDLNTQSLDQSTQAGRNNYAQLQTLFNAYPAWIQGTDRYNQMVNDTANKFNMSRQAAFDFLQQQGQIPKDFQFTTTGVAQLDTSSLDPFVGGYFNGGFRAKNGRIGYDSGGLIDGPGGPRDDIIPIMASAKEFMQPADAVDHYGVGFMEAVRQKKLPKYANGGLVVQSNVVGDILGGSYISTVAMATELGLPHPPQMPQYTPPAAGGAGGAGAFIPGGQHLALIDAALAADGVPQSQWPRWEAGMNVLIQRESSWNANAVNNWDSNARAGHPSGGLTQTIGPTFESYRNRGLPDDMFDPVANIAASINYIISDYDDISRVQQANPNLPPKGYALGDIVGTDGASLLGTMARTPSIVPADSPRLLGDNPKVPESYIPHLPKDPRAQQILSETNAAMGRGNGSVTNHINIRTVETDPDVLAAKVSSRLAWAMRGAS</sequence>
<dbReference type="OrthoDB" id="5188478at2"/>
<proteinExistence type="predicted"/>
<name>A0A2N3WPW4_9PSEU</name>
<accession>A0A2N3WPW4</accession>
<evidence type="ECO:0000313" key="1">
    <source>
        <dbReference type="EMBL" id="PKV95926.1"/>
    </source>
</evidence>
<reference evidence="1 2" key="1">
    <citation type="submission" date="2017-12" db="EMBL/GenBank/DDBJ databases">
        <title>Sequencing the genomes of 1000 Actinobacteria strains.</title>
        <authorList>
            <person name="Klenk H.-P."/>
        </authorList>
    </citation>
    <scope>NUCLEOTIDE SEQUENCE [LARGE SCALE GENOMIC DNA]</scope>
    <source>
        <strain evidence="1 2">DSM 45165</strain>
    </source>
</reference>
<evidence type="ECO:0000313" key="2">
    <source>
        <dbReference type="Proteomes" id="UP000233750"/>
    </source>
</evidence>
<dbReference type="InterPro" id="IPR023346">
    <property type="entry name" value="Lysozyme-like_dom_sf"/>
</dbReference>
<comment type="caution">
    <text evidence="1">The sequence shown here is derived from an EMBL/GenBank/DDBJ whole genome shotgun (WGS) entry which is preliminary data.</text>
</comment>
<keyword evidence="2" id="KW-1185">Reference proteome</keyword>
<protein>
    <recommendedName>
        <fullName evidence="3">Transglycosylase-like protein with SLT domain</fullName>
    </recommendedName>
</protein>
<dbReference type="RefSeq" id="WP_101438857.1">
    <property type="nucleotide sequence ID" value="NZ_PJMY01000003.1"/>
</dbReference>